<dbReference type="Proteomes" id="UP000567179">
    <property type="component" value="Unassembled WGS sequence"/>
</dbReference>
<comment type="caution">
    <text evidence="3">The sequence shown here is derived from an EMBL/GenBank/DDBJ whole genome shotgun (WGS) entry which is preliminary data.</text>
</comment>
<gene>
    <name evidence="3" type="ORF">D9619_000182</name>
</gene>
<proteinExistence type="predicted"/>
<feature type="domain" description="Nephrocystin 3-like N-terminal" evidence="2">
    <location>
        <begin position="87"/>
        <end position="239"/>
    </location>
</feature>
<dbReference type="OrthoDB" id="5967843at2759"/>
<keyword evidence="1" id="KW-0677">Repeat</keyword>
<keyword evidence="4" id="KW-1185">Reference proteome</keyword>
<evidence type="ECO:0000313" key="3">
    <source>
        <dbReference type="EMBL" id="KAF5322521.1"/>
    </source>
</evidence>
<reference evidence="3 4" key="1">
    <citation type="journal article" date="2020" name="ISME J.">
        <title>Uncovering the hidden diversity of litter-decomposition mechanisms in mushroom-forming fungi.</title>
        <authorList>
            <person name="Floudas D."/>
            <person name="Bentzer J."/>
            <person name="Ahren D."/>
            <person name="Johansson T."/>
            <person name="Persson P."/>
            <person name="Tunlid A."/>
        </authorList>
    </citation>
    <scope>NUCLEOTIDE SEQUENCE [LARGE SCALE GENOMIC DNA]</scope>
    <source>
        <strain evidence="3 4">CBS 101986</strain>
    </source>
</reference>
<dbReference type="InterPro" id="IPR027417">
    <property type="entry name" value="P-loop_NTPase"/>
</dbReference>
<evidence type="ECO:0000256" key="1">
    <source>
        <dbReference type="ARBA" id="ARBA00022737"/>
    </source>
</evidence>
<dbReference type="Pfam" id="PF24883">
    <property type="entry name" value="NPHP3_N"/>
    <property type="match status" value="1"/>
</dbReference>
<dbReference type="SUPFAM" id="SSF52540">
    <property type="entry name" value="P-loop containing nucleoside triphosphate hydrolases"/>
    <property type="match status" value="1"/>
</dbReference>
<dbReference type="PANTHER" id="PTHR10039">
    <property type="entry name" value="AMELOGENIN"/>
    <property type="match status" value="1"/>
</dbReference>
<dbReference type="InterPro" id="IPR056884">
    <property type="entry name" value="NPHP3-like_N"/>
</dbReference>
<name>A0A8H5BG61_9AGAR</name>
<dbReference type="AlphaFoldDB" id="A0A8H5BG61"/>
<dbReference type="Gene3D" id="3.40.50.300">
    <property type="entry name" value="P-loop containing nucleotide triphosphate hydrolases"/>
    <property type="match status" value="1"/>
</dbReference>
<evidence type="ECO:0000313" key="4">
    <source>
        <dbReference type="Proteomes" id="UP000567179"/>
    </source>
</evidence>
<dbReference type="EMBL" id="JAACJJ010000028">
    <property type="protein sequence ID" value="KAF5322521.1"/>
    <property type="molecule type" value="Genomic_DNA"/>
</dbReference>
<protein>
    <recommendedName>
        <fullName evidence="2">Nephrocystin 3-like N-terminal domain-containing protein</fullName>
    </recommendedName>
</protein>
<evidence type="ECO:0000259" key="2">
    <source>
        <dbReference type="Pfam" id="PF24883"/>
    </source>
</evidence>
<dbReference type="PANTHER" id="PTHR10039:SF16">
    <property type="entry name" value="GPI INOSITOL-DEACYLASE"/>
    <property type="match status" value="1"/>
</dbReference>
<organism evidence="3 4">
    <name type="scientific">Psilocybe cf. subviscida</name>
    <dbReference type="NCBI Taxonomy" id="2480587"/>
    <lineage>
        <taxon>Eukaryota</taxon>
        <taxon>Fungi</taxon>
        <taxon>Dikarya</taxon>
        <taxon>Basidiomycota</taxon>
        <taxon>Agaricomycotina</taxon>
        <taxon>Agaricomycetes</taxon>
        <taxon>Agaricomycetidae</taxon>
        <taxon>Agaricales</taxon>
        <taxon>Agaricineae</taxon>
        <taxon>Strophariaceae</taxon>
        <taxon>Psilocybe</taxon>
    </lineage>
</organism>
<sequence>MFSKAKNVHISGQASFSYNDVKYDSSGGAESLDEGIRLLLPRVVTGAMHNSAERFDAPACHPDTRTAIQEDILQWADELVYDRFEIVTWLCGPAGAGKSAIAQTIAQKLHARGQLTASFFFSRASGGERRSEETNIVATLTYQLFQSVPATKSHISATIRENPLLFDLALQDQVNALLVVPLTAVDKGPSGVKMPRIIVIDGLDECRKEKNAQRRVVDALIWGLSRIPHHSHKLFITSRREHNIVSIFKNYEEKLVRRMELNDSWNPQDDIRTFLNAGFVDIRRSHFYFQSHPMDDTWPCSKTIDTLVNRSSGQFIYASVILKYIKSEENYSPVARLETILQLNNNEDRPHAELDALYEYIFSQIQDVKRVLTIIYPWIKCAPKHPGVPG</sequence>
<accession>A0A8H5BG61</accession>